<comment type="pathway">
    <text evidence="3 15">Amino-acid biosynthesis; L-histidine biosynthesis; L-histidine from 5-phospho-alpha-D-ribose 1-diphosphate: step 1/9.</text>
</comment>
<protein>
    <recommendedName>
        <fullName evidence="6 15">ATP phosphoribosyltransferase</fullName>
        <shortName evidence="15">ATP-PRT</shortName>
        <shortName evidence="15">ATP-PRTase</shortName>
        <ecNumber evidence="5 15">2.4.2.17</ecNumber>
    </recommendedName>
</protein>
<comment type="cofactor">
    <cofactor evidence="15">
        <name>Mg(2+)</name>
        <dbReference type="ChEBI" id="CHEBI:18420"/>
    </cofactor>
</comment>
<dbReference type="PANTHER" id="PTHR21403">
    <property type="entry name" value="ATP PHOSPHORIBOSYLTRANSFERASE ATP-PRTASE"/>
    <property type="match status" value="1"/>
</dbReference>
<evidence type="ECO:0000313" key="18">
    <source>
        <dbReference type="EMBL" id="TQJ10899.1"/>
    </source>
</evidence>
<dbReference type="UniPathway" id="UPA00031">
    <property type="reaction ID" value="UER00006"/>
</dbReference>
<organism evidence="18 19">
    <name type="scientific">Lapillicoccus jejuensis</name>
    <dbReference type="NCBI Taxonomy" id="402171"/>
    <lineage>
        <taxon>Bacteria</taxon>
        <taxon>Bacillati</taxon>
        <taxon>Actinomycetota</taxon>
        <taxon>Actinomycetes</taxon>
        <taxon>Micrococcales</taxon>
        <taxon>Intrasporangiaceae</taxon>
        <taxon>Lapillicoccus</taxon>
    </lineage>
</organism>
<dbReference type="InterPro" id="IPR013820">
    <property type="entry name" value="ATP_PRibTrfase_cat"/>
</dbReference>
<comment type="catalytic activity">
    <reaction evidence="1 15">
        <text>1-(5-phospho-beta-D-ribosyl)-ATP + diphosphate = 5-phospho-alpha-D-ribose 1-diphosphate + ATP</text>
        <dbReference type="Rhea" id="RHEA:18473"/>
        <dbReference type="ChEBI" id="CHEBI:30616"/>
        <dbReference type="ChEBI" id="CHEBI:33019"/>
        <dbReference type="ChEBI" id="CHEBI:58017"/>
        <dbReference type="ChEBI" id="CHEBI:73183"/>
        <dbReference type="EC" id="2.4.2.17"/>
    </reaction>
</comment>
<name>A0A542E6I7_9MICO</name>
<dbReference type="GO" id="GO:0005737">
    <property type="term" value="C:cytoplasm"/>
    <property type="evidence" value="ECO:0007669"/>
    <property type="project" value="UniProtKB-SubCell"/>
</dbReference>
<dbReference type="OrthoDB" id="9801867at2"/>
<evidence type="ECO:0000256" key="13">
    <source>
        <dbReference type="ARBA" id="ARBA00023102"/>
    </source>
</evidence>
<dbReference type="Gene3D" id="3.30.70.120">
    <property type="match status" value="1"/>
</dbReference>
<dbReference type="GO" id="GO:0000105">
    <property type="term" value="P:L-histidine biosynthetic process"/>
    <property type="evidence" value="ECO:0007669"/>
    <property type="project" value="UniProtKB-UniRule"/>
</dbReference>
<dbReference type="GO" id="GO:0000287">
    <property type="term" value="F:magnesium ion binding"/>
    <property type="evidence" value="ECO:0007669"/>
    <property type="project" value="UniProtKB-UniRule"/>
</dbReference>
<gene>
    <name evidence="15" type="primary">hisG</name>
    <name evidence="18" type="ORF">FB458_4042</name>
</gene>
<keyword evidence="8 15" id="KW-0028">Amino-acid biosynthesis</keyword>
<comment type="subcellular location">
    <subcellularLocation>
        <location evidence="2 15">Cytoplasm</location>
    </subcellularLocation>
</comment>
<comment type="function">
    <text evidence="14 15">Catalyzes the condensation of ATP and 5-phosphoribose 1-diphosphate to form N'-(5'-phosphoribosyl)-ATP (PR-ATP). Has a crucial role in the pathway because the rate of histidine biosynthesis seems to be controlled primarily by regulation of HisG enzymatic activity.</text>
</comment>
<feature type="domain" description="ATP phosphoribosyltransferase catalytic" evidence="16">
    <location>
        <begin position="57"/>
        <end position="192"/>
    </location>
</feature>
<reference evidence="18 19" key="1">
    <citation type="submission" date="2019-06" db="EMBL/GenBank/DDBJ databases">
        <title>Sequencing the genomes of 1000 actinobacteria strains.</title>
        <authorList>
            <person name="Klenk H.-P."/>
        </authorList>
    </citation>
    <scope>NUCLEOTIDE SEQUENCE [LARGE SCALE GENOMIC DNA]</scope>
    <source>
        <strain evidence="18 19">DSM 18607</strain>
    </source>
</reference>
<evidence type="ECO:0000256" key="3">
    <source>
        <dbReference type="ARBA" id="ARBA00004667"/>
    </source>
</evidence>
<comment type="activity regulation">
    <text evidence="15">Feedback inhibited by histidine.</text>
</comment>
<dbReference type="GO" id="GO:0003879">
    <property type="term" value="F:ATP phosphoribosyltransferase activity"/>
    <property type="evidence" value="ECO:0007669"/>
    <property type="project" value="UniProtKB-UniRule"/>
</dbReference>
<dbReference type="InterPro" id="IPR015867">
    <property type="entry name" value="N-reg_PII/ATP_PRibTrfase_C"/>
</dbReference>
<evidence type="ECO:0000256" key="9">
    <source>
        <dbReference type="ARBA" id="ARBA00022676"/>
    </source>
</evidence>
<evidence type="ECO:0000256" key="12">
    <source>
        <dbReference type="ARBA" id="ARBA00022840"/>
    </source>
</evidence>
<dbReference type="Proteomes" id="UP000317893">
    <property type="component" value="Unassembled WGS sequence"/>
</dbReference>
<sequence>MSTSLTGAPLRIAVPNKGSLSESAVEMLREAGYRTRRDSKELVVTDSDNDVEFFYLRPRDIAVYVGTGTVDAGITGRDLLLDSGSPAVEVMPLGFGASTFRYAARAGAATSVADIAGQRVATSYPGLVRADLEKAGVAADVVRLDGAVETAITLGVADVIADVVETGATLRSQGLEVFGDPILRSEAVLIGRAGRSGEEDGAGATPGFGVLHRRLTGVITARSYVMVDYDCPAELVEKACAVTPGLESPTVSPLADPSWSAVRAMVPRRGVNRVMDELYELGARAILVTDIAACRI</sequence>
<proteinExistence type="inferred from homology"/>
<dbReference type="EC" id="2.4.2.17" evidence="5 15"/>
<comment type="caution">
    <text evidence="18">The sequence shown here is derived from an EMBL/GenBank/DDBJ whole genome shotgun (WGS) entry which is preliminary data.</text>
</comment>
<evidence type="ECO:0000256" key="5">
    <source>
        <dbReference type="ARBA" id="ARBA00011946"/>
    </source>
</evidence>
<dbReference type="Gene3D" id="3.40.190.10">
    <property type="entry name" value="Periplasmic binding protein-like II"/>
    <property type="match status" value="2"/>
</dbReference>
<evidence type="ECO:0000256" key="11">
    <source>
        <dbReference type="ARBA" id="ARBA00022741"/>
    </source>
</evidence>
<keyword evidence="9 15" id="KW-0328">Glycosyltransferase</keyword>
<dbReference type="Pfam" id="PF08029">
    <property type="entry name" value="HisG_C"/>
    <property type="match status" value="1"/>
</dbReference>
<evidence type="ECO:0000256" key="15">
    <source>
        <dbReference type="HAMAP-Rule" id="MF_00079"/>
    </source>
</evidence>
<keyword evidence="15" id="KW-0479">Metal-binding</keyword>
<evidence type="ECO:0000256" key="14">
    <source>
        <dbReference type="ARBA" id="ARBA00024861"/>
    </source>
</evidence>
<evidence type="ECO:0000256" key="4">
    <source>
        <dbReference type="ARBA" id="ARBA00007955"/>
    </source>
</evidence>
<keyword evidence="7 15" id="KW-0963">Cytoplasm</keyword>
<dbReference type="GO" id="GO:0005524">
    <property type="term" value="F:ATP binding"/>
    <property type="evidence" value="ECO:0007669"/>
    <property type="project" value="UniProtKB-KW"/>
</dbReference>
<dbReference type="InterPro" id="IPR001348">
    <property type="entry name" value="ATP_PRibTrfase_HisG"/>
</dbReference>
<evidence type="ECO:0000256" key="2">
    <source>
        <dbReference type="ARBA" id="ARBA00004496"/>
    </source>
</evidence>
<dbReference type="InterPro" id="IPR020621">
    <property type="entry name" value="ATP-PRT_HisG_long"/>
</dbReference>
<evidence type="ECO:0000256" key="7">
    <source>
        <dbReference type="ARBA" id="ARBA00022490"/>
    </source>
</evidence>
<dbReference type="InterPro" id="IPR013115">
    <property type="entry name" value="HisG_C"/>
</dbReference>
<evidence type="ECO:0000259" key="17">
    <source>
        <dbReference type="Pfam" id="PF08029"/>
    </source>
</evidence>
<dbReference type="EMBL" id="VFMN01000001">
    <property type="protein sequence ID" value="TQJ10899.1"/>
    <property type="molecule type" value="Genomic_DNA"/>
</dbReference>
<keyword evidence="10 15" id="KW-0808">Transferase</keyword>
<keyword evidence="19" id="KW-1185">Reference proteome</keyword>
<dbReference type="HAMAP" id="MF_00079">
    <property type="entry name" value="HisG_Long"/>
    <property type="match status" value="1"/>
</dbReference>
<dbReference type="AlphaFoldDB" id="A0A542E6I7"/>
<evidence type="ECO:0000256" key="6">
    <source>
        <dbReference type="ARBA" id="ARBA00020998"/>
    </source>
</evidence>
<dbReference type="Pfam" id="PF01634">
    <property type="entry name" value="HisG"/>
    <property type="match status" value="1"/>
</dbReference>
<evidence type="ECO:0000256" key="8">
    <source>
        <dbReference type="ARBA" id="ARBA00022605"/>
    </source>
</evidence>
<comment type="similarity">
    <text evidence="4 15">Belongs to the ATP phosphoribosyltransferase family. Long subfamily.</text>
</comment>
<evidence type="ECO:0000256" key="1">
    <source>
        <dbReference type="ARBA" id="ARBA00000915"/>
    </source>
</evidence>
<evidence type="ECO:0000259" key="16">
    <source>
        <dbReference type="Pfam" id="PF01634"/>
    </source>
</evidence>
<dbReference type="RefSeq" id="WP_141850055.1">
    <property type="nucleotide sequence ID" value="NZ_BAAAPR010000019.1"/>
</dbReference>
<evidence type="ECO:0000256" key="10">
    <source>
        <dbReference type="ARBA" id="ARBA00022679"/>
    </source>
</evidence>
<dbReference type="NCBIfam" id="TIGR03455">
    <property type="entry name" value="HisG_C-term"/>
    <property type="match status" value="1"/>
</dbReference>
<dbReference type="SUPFAM" id="SSF53850">
    <property type="entry name" value="Periplasmic binding protein-like II"/>
    <property type="match status" value="1"/>
</dbReference>
<dbReference type="PANTHER" id="PTHR21403:SF8">
    <property type="entry name" value="ATP PHOSPHORIBOSYLTRANSFERASE"/>
    <property type="match status" value="1"/>
</dbReference>
<feature type="domain" description="Histidine biosynthesis HisG C-terminal" evidence="17">
    <location>
        <begin position="221"/>
        <end position="292"/>
    </location>
</feature>
<accession>A0A542E6I7</accession>
<keyword evidence="15" id="KW-0460">Magnesium</keyword>
<dbReference type="PROSITE" id="PS01316">
    <property type="entry name" value="ATP_P_PHORIBOSYLTR"/>
    <property type="match status" value="1"/>
</dbReference>
<dbReference type="InterPro" id="IPR011322">
    <property type="entry name" value="N-reg_PII-like_a/b"/>
</dbReference>
<keyword evidence="13 15" id="KW-0368">Histidine biosynthesis</keyword>
<dbReference type="SUPFAM" id="SSF54913">
    <property type="entry name" value="GlnB-like"/>
    <property type="match status" value="1"/>
</dbReference>
<keyword evidence="12 15" id="KW-0067">ATP-binding</keyword>
<dbReference type="InterPro" id="IPR018198">
    <property type="entry name" value="ATP_PRibTrfase_CS"/>
</dbReference>
<dbReference type="NCBIfam" id="TIGR00070">
    <property type="entry name" value="hisG"/>
    <property type="match status" value="1"/>
</dbReference>
<keyword evidence="11 15" id="KW-0547">Nucleotide-binding</keyword>
<evidence type="ECO:0000313" key="19">
    <source>
        <dbReference type="Proteomes" id="UP000317893"/>
    </source>
</evidence>
<dbReference type="CDD" id="cd13591">
    <property type="entry name" value="PBP2_HisGL1"/>
    <property type="match status" value="1"/>
</dbReference>
<dbReference type="FunFam" id="3.30.70.120:FF:000003">
    <property type="entry name" value="ATP phosphoribosyltransferase"/>
    <property type="match status" value="1"/>
</dbReference>